<feature type="compositionally biased region" description="Polar residues" evidence="6">
    <location>
        <begin position="225"/>
        <end position="246"/>
    </location>
</feature>
<feature type="region of interest" description="Disordered" evidence="6">
    <location>
        <begin position="564"/>
        <end position="596"/>
    </location>
</feature>
<keyword evidence="2" id="KW-0678">Repressor</keyword>
<dbReference type="EMBL" id="AZGY01000001">
    <property type="protein sequence ID" value="OAA32728.1"/>
    <property type="molecule type" value="Genomic_DNA"/>
</dbReference>
<feature type="compositionally biased region" description="Basic and acidic residues" evidence="6">
    <location>
        <begin position="68"/>
        <end position="77"/>
    </location>
</feature>
<keyword evidence="4" id="KW-0804">Transcription</keyword>
<dbReference type="GO" id="GO:0005654">
    <property type="term" value="C:nucleoplasm"/>
    <property type="evidence" value="ECO:0007669"/>
    <property type="project" value="UniProtKB-ARBA"/>
</dbReference>
<dbReference type="SMART" id="SM01401">
    <property type="entry name" value="Sds3"/>
    <property type="match status" value="1"/>
</dbReference>
<feature type="compositionally biased region" description="Basic and acidic residues" evidence="6">
    <location>
        <begin position="254"/>
        <end position="266"/>
    </location>
</feature>
<evidence type="ECO:0000313" key="8">
    <source>
        <dbReference type="Proteomes" id="UP000078544"/>
    </source>
</evidence>
<keyword evidence="5" id="KW-0539">Nucleus</keyword>
<name>A0A166UMT5_9HYPO</name>
<proteinExistence type="predicted"/>
<feature type="compositionally biased region" description="Basic and acidic residues" evidence="6">
    <location>
        <begin position="98"/>
        <end position="115"/>
    </location>
</feature>
<comment type="subcellular location">
    <subcellularLocation>
        <location evidence="1">Nucleus</location>
    </subcellularLocation>
</comment>
<feature type="compositionally biased region" description="Acidic residues" evidence="6">
    <location>
        <begin position="85"/>
        <end position="97"/>
    </location>
</feature>
<dbReference type="Proteomes" id="UP000078544">
    <property type="component" value="Unassembled WGS sequence"/>
</dbReference>
<protein>
    <submittedName>
        <fullName evidence="7">Sds3-like protein</fullName>
    </submittedName>
</protein>
<gene>
    <name evidence="7" type="ORF">AAL_00193</name>
</gene>
<organism evidence="7 8">
    <name type="scientific">Moelleriella libera RCEF 2490</name>
    <dbReference type="NCBI Taxonomy" id="1081109"/>
    <lineage>
        <taxon>Eukaryota</taxon>
        <taxon>Fungi</taxon>
        <taxon>Dikarya</taxon>
        <taxon>Ascomycota</taxon>
        <taxon>Pezizomycotina</taxon>
        <taxon>Sordariomycetes</taxon>
        <taxon>Hypocreomycetidae</taxon>
        <taxon>Hypocreales</taxon>
        <taxon>Clavicipitaceae</taxon>
        <taxon>Moelleriella</taxon>
    </lineage>
</organism>
<evidence type="ECO:0000256" key="2">
    <source>
        <dbReference type="ARBA" id="ARBA00022491"/>
    </source>
</evidence>
<comment type="caution">
    <text evidence="7">The sequence shown here is derived from an EMBL/GenBank/DDBJ whole genome shotgun (WGS) entry which is preliminary data.</text>
</comment>
<evidence type="ECO:0000256" key="3">
    <source>
        <dbReference type="ARBA" id="ARBA00023015"/>
    </source>
</evidence>
<dbReference type="OrthoDB" id="20886at2759"/>
<accession>A0A166UMT5</accession>
<evidence type="ECO:0000256" key="6">
    <source>
        <dbReference type="SAM" id="MobiDB-lite"/>
    </source>
</evidence>
<dbReference type="STRING" id="1081109.A0A166UMT5"/>
<sequence length="639" mass="70959">MATAVSAPGILSPPAIGEADLEDSNASSPLSEFDDGDANDDDIRHMQINARNNEADNSSLSADEQQEGPEKQARSESESALSDAGFEENSEANDTEAETERLYDTPRHQRQRDVIIDQYNDGQVFEHTPSKLRTATGPNGDGFPSDDEGSAASVDDSSTKHVPKRDTNVEKEARQQLQERKRKRSPLTDQSESDQPLRKRLNSVGGAEEPDTIIDTPANDDASKTENFQGEKQSSGGDLDATSTNHVALIEISLPEKEIRATERSSRNGVKGRKTRSDIDSPAGTPRPIVNGEQSETADDEDTDQRNDDAEAGVNEQDPAAKSIEEAERKEAAFRDWTHIEEMFGIFRDRLYKDRIQRLEEEEQSLLADVPTHPEYLNMRQCLDNRLERKVHEIDTEFTLRLEAHERRAIAIRAQVWSQFFQAVRERREAVLESLNQQWYEVQTARRSAHSLPDYGLLFPKDQVQRVRNAIAYNTEVSTLSGLAKYEGFPAGPELKGASVSEAEADFSTIEQVRRDRQKTIVSVRDEYPNPSLTRLGPAGEQFIKDTPWANPHHSAHKLLHQTPNATNASRPDQHTISSAAPTMVDTRSATDSQIPSALKSRIGESPEMSRSIVNPASHQMKRVASIPNIGRGSKAAAA</sequence>
<feature type="compositionally biased region" description="Basic and acidic residues" evidence="6">
    <location>
        <begin position="164"/>
        <end position="179"/>
    </location>
</feature>
<dbReference type="AlphaFoldDB" id="A0A166UMT5"/>
<keyword evidence="8" id="KW-1185">Reference proteome</keyword>
<dbReference type="PANTHER" id="PTHR21964">
    <property type="entry name" value="BREAST CANCER METASTASIS-SUPPRESSOR 1"/>
    <property type="match status" value="1"/>
</dbReference>
<dbReference type="InterPro" id="IPR013907">
    <property type="entry name" value="Sds3"/>
</dbReference>
<keyword evidence="3" id="KW-0805">Transcription regulation</keyword>
<evidence type="ECO:0000256" key="1">
    <source>
        <dbReference type="ARBA" id="ARBA00004123"/>
    </source>
</evidence>
<feature type="region of interest" description="Disordered" evidence="6">
    <location>
        <begin position="1"/>
        <end position="326"/>
    </location>
</feature>
<feature type="compositionally biased region" description="Polar residues" evidence="6">
    <location>
        <begin position="49"/>
        <end position="63"/>
    </location>
</feature>
<evidence type="ECO:0000256" key="5">
    <source>
        <dbReference type="ARBA" id="ARBA00023242"/>
    </source>
</evidence>
<dbReference type="GO" id="GO:0010468">
    <property type="term" value="P:regulation of gene expression"/>
    <property type="evidence" value="ECO:0007669"/>
    <property type="project" value="UniProtKB-ARBA"/>
</dbReference>
<dbReference type="Pfam" id="PF08598">
    <property type="entry name" value="Sds3"/>
    <property type="match status" value="1"/>
</dbReference>
<evidence type="ECO:0000256" key="4">
    <source>
        <dbReference type="ARBA" id="ARBA00023163"/>
    </source>
</evidence>
<reference evidence="7 8" key="1">
    <citation type="journal article" date="2016" name="Genome Biol. Evol.">
        <title>Divergent and convergent evolution of fungal pathogenicity.</title>
        <authorList>
            <person name="Shang Y."/>
            <person name="Xiao G."/>
            <person name="Zheng P."/>
            <person name="Cen K."/>
            <person name="Zhan S."/>
            <person name="Wang C."/>
        </authorList>
    </citation>
    <scope>NUCLEOTIDE SEQUENCE [LARGE SCALE GENOMIC DNA]</scope>
    <source>
        <strain evidence="7 8">RCEF 2490</strain>
    </source>
</reference>
<evidence type="ECO:0000313" key="7">
    <source>
        <dbReference type="EMBL" id="OAA32728.1"/>
    </source>
</evidence>